<sequence length="577" mass="59954">MKFLHNLETSSKLLAAFATLIGLTALLSLSALARMSRIDDASSELSGKWLTQTIAVLSLRNDLQEVRKLEHVVLADKDSIADADRKLDVAFAALRSNAGQLTRLLAGTADQSLGAELLRLIGDYAAEHDRMIALAANGKIDEAKPLLKGRSQLALDAVNGQLDKLLSAQLAGSQQAARTADELYNGSRLITLSTLGVAVFGGALLTLWLARSISTPLKRATQAAQRIANGDLGTRIGDSANNETGKLLQAMQHMNDSLLRMIGQVRQGARAIDGAAREIAEGNLNLSTRTEQQAASLEETASSMEQLTATVKQNAEHAMQANQLALSASAVALRGGADVEQVVGTMASINDSSKKIAEIIGVIDGIAFQTNILALNAAVEAARAGEQGRGFAVVASEVRNLAHRSAAAAREIKELIADSVDKVALGTQLADQARNTMDEVVGSVKRVTGLIGEIADASAEQTAGLEQVNQAVAEMDQATQQNAALVEQAAAATAAMQGETAKLNDAVGMFSGDGDAAAQTPALALPLVAELAAPAKHMAPAGGNASTGPSAPASARRNAAPAIRPAPGGKEVEWEEF</sequence>
<evidence type="ECO:0000313" key="10">
    <source>
        <dbReference type="EMBL" id="MQA36591.1"/>
    </source>
</evidence>
<evidence type="ECO:0000256" key="7">
    <source>
        <dbReference type="SAM" id="Phobius"/>
    </source>
</evidence>
<dbReference type="Pfam" id="PF00015">
    <property type="entry name" value="MCPsignal"/>
    <property type="match status" value="1"/>
</dbReference>
<evidence type="ECO:0000256" key="4">
    <source>
        <dbReference type="PROSITE-ProRule" id="PRU00284"/>
    </source>
</evidence>
<evidence type="ECO:0000313" key="11">
    <source>
        <dbReference type="Proteomes" id="UP000440498"/>
    </source>
</evidence>
<dbReference type="RefSeq" id="WP_152835998.1">
    <property type="nucleotide sequence ID" value="NZ_WHUG01000001.1"/>
</dbReference>
<gene>
    <name evidence="10" type="ORF">GEV02_00395</name>
</gene>
<dbReference type="SUPFAM" id="SSF58104">
    <property type="entry name" value="Methyl-accepting chemotaxis protein (MCP) signaling domain"/>
    <property type="match status" value="1"/>
</dbReference>
<evidence type="ECO:0000256" key="3">
    <source>
        <dbReference type="ARBA" id="ARBA00029447"/>
    </source>
</evidence>
<dbReference type="SMART" id="SM00304">
    <property type="entry name" value="HAMP"/>
    <property type="match status" value="1"/>
</dbReference>
<protein>
    <submittedName>
        <fullName evidence="10">HAMP domain-containing protein</fullName>
    </submittedName>
</protein>
<evidence type="ECO:0000256" key="2">
    <source>
        <dbReference type="ARBA" id="ARBA00022481"/>
    </source>
</evidence>
<dbReference type="InterPro" id="IPR024478">
    <property type="entry name" value="HlyB_4HB_MCP"/>
</dbReference>
<comment type="similarity">
    <text evidence="3">Belongs to the methyl-accepting chemotaxis (MCP) protein family.</text>
</comment>
<evidence type="ECO:0000259" key="9">
    <source>
        <dbReference type="PROSITE" id="PS50885"/>
    </source>
</evidence>
<dbReference type="FunFam" id="1.10.287.950:FF:000001">
    <property type="entry name" value="Methyl-accepting chemotaxis sensory transducer"/>
    <property type="match status" value="1"/>
</dbReference>
<keyword evidence="5" id="KW-0175">Coiled coil</keyword>
<reference evidence="10 11" key="1">
    <citation type="submission" date="2019-10" db="EMBL/GenBank/DDBJ databases">
        <title>Two novel species isolated from a subtropical stream in China.</title>
        <authorList>
            <person name="Lu H."/>
        </authorList>
    </citation>
    <scope>NUCLEOTIDE SEQUENCE [LARGE SCALE GENOMIC DNA]</scope>
    <source>
        <strain evidence="10 11">FT29W</strain>
    </source>
</reference>
<dbReference type="Pfam" id="PF00672">
    <property type="entry name" value="HAMP"/>
    <property type="match status" value="1"/>
</dbReference>
<dbReference type="PROSITE" id="PS50885">
    <property type="entry name" value="HAMP"/>
    <property type="match status" value="1"/>
</dbReference>
<keyword evidence="7" id="KW-0812">Transmembrane</keyword>
<accession>A0A6A7MUC2</accession>
<evidence type="ECO:0000256" key="6">
    <source>
        <dbReference type="SAM" id="MobiDB-lite"/>
    </source>
</evidence>
<dbReference type="InterPro" id="IPR051310">
    <property type="entry name" value="MCP_chemotaxis"/>
</dbReference>
<dbReference type="CDD" id="cd06225">
    <property type="entry name" value="HAMP"/>
    <property type="match status" value="1"/>
</dbReference>
<proteinExistence type="inferred from homology"/>
<comment type="caution">
    <text evidence="10">The sequence shown here is derived from an EMBL/GenBank/DDBJ whole genome shotgun (WGS) entry which is preliminary data.</text>
</comment>
<feature type="transmembrane region" description="Helical" evidence="7">
    <location>
        <begin position="189"/>
        <end position="210"/>
    </location>
</feature>
<evidence type="ECO:0000256" key="5">
    <source>
        <dbReference type="SAM" id="Coils"/>
    </source>
</evidence>
<comment type="subcellular location">
    <subcellularLocation>
        <location evidence="1">Membrane</location>
    </subcellularLocation>
</comment>
<dbReference type="EMBL" id="WHUG01000001">
    <property type="protein sequence ID" value="MQA36591.1"/>
    <property type="molecule type" value="Genomic_DNA"/>
</dbReference>
<dbReference type="PANTHER" id="PTHR43531">
    <property type="entry name" value="PROTEIN ICFG"/>
    <property type="match status" value="1"/>
</dbReference>
<dbReference type="InterPro" id="IPR004089">
    <property type="entry name" value="MCPsignal_dom"/>
</dbReference>
<dbReference type="GO" id="GO:0006935">
    <property type="term" value="P:chemotaxis"/>
    <property type="evidence" value="ECO:0007669"/>
    <property type="project" value="TreeGrafter"/>
</dbReference>
<dbReference type="GO" id="GO:0005886">
    <property type="term" value="C:plasma membrane"/>
    <property type="evidence" value="ECO:0007669"/>
    <property type="project" value="TreeGrafter"/>
</dbReference>
<dbReference type="InterPro" id="IPR003660">
    <property type="entry name" value="HAMP_dom"/>
</dbReference>
<evidence type="ECO:0000256" key="1">
    <source>
        <dbReference type="ARBA" id="ARBA00004370"/>
    </source>
</evidence>
<name>A0A6A7MUC2_9BURK</name>
<dbReference type="Gene3D" id="1.10.287.950">
    <property type="entry name" value="Methyl-accepting chemotaxis protein"/>
    <property type="match status" value="1"/>
</dbReference>
<keyword evidence="4" id="KW-0807">Transducer</keyword>
<feature type="domain" description="Methyl-accepting transducer" evidence="8">
    <location>
        <begin position="268"/>
        <end position="497"/>
    </location>
</feature>
<dbReference type="SMART" id="SM00283">
    <property type="entry name" value="MA"/>
    <property type="match status" value="1"/>
</dbReference>
<dbReference type="CDD" id="cd11386">
    <property type="entry name" value="MCP_signal"/>
    <property type="match status" value="1"/>
</dbReference>
<organism evidence="10 11">
    <name type="scientific">Rugamonas aquatica</name>
    <dbReference type="NCBI Taxonomy" id="2743357"/>
    <lineage>
        <taxon>Bacteria</taxon>
        <taxon>Pseudomonadati</taxon>
        <taxon>Pseudomonadota</taxon>
        <taxon>Betaproteobacteria</taxon>
        <taxon>Burkholderiales</taxon>
        <taxon>Oxalobacteraceae</taxon>
        <taxon>Telluria group</taxon>
        <taxon>Rugamonas</taxon>
    </lineage>
</organism>
<feature type="region of interest" description="Disordered" evidence="6">
    <location>
        <begin position="538"/>
        <end position="577"/>
    </location>
</feature>
<evidence type="ECO:0000259" key="8">
    <source>
        <dbReference type="PROSITE" id="PS50111"/>
    </source>
</evidence>
<dbReference type="Pfam" id="PF12729">
    <property type="entry name" value="4HB_MCP_1"/>
    <property type="match status" value="1"/>
</dbReference>
<feature type="compositionally biased region" description="Low complexity" evidence="6">
    <location>
        <begin position="549"/>
        <end position="567"/>
    </location>
</feature>
<keyword evidence="2" id="KW-0488">Methylation</keyword>
<dbReference type="GO" id="GO:0007165">
    <property type="term" value="P:signal transduction"/>
    <property type="evidence" value="ECO:0007669"/>
    <property type="project" value="UniProtKB-KW"/>
</dbReference>
<dbReference type="GO" id="GO:0004888">
    <property type="term" value="F:transmembrane signaling receptor activity"/>
    <property type="evidence" value="ECO:0007669"/>
    <property type="project" value="TreeGrafter"/>
</dbReference>
<feature type="coiled-coil region" evidence="5">
    <location>
        <begin position="468"/>
        <end position="495"/>
    </location>
</feature>
<feature type="domain" description="HAMP" evidence="9">
    <location>
        <begin position="211"/>
        <end position="263"/>
    </location>
</feature>
<dbReference type="AlphaFoldDB" id="A0A6A7MUC2"/>
<keyword evidence="7" id="KW-1133">Transmembrane helix</keyword>
<keyword evidence="7" id="KW-0472">Membrane</keyword>
<dbReference type="Gene3D" id="6.10.340.10">
    <property type="match status" value="1"/>
</dbReference>
<dbReference type="PROSITE" id="PS50111">
    <property type="entry name" value="CHEMOTAXIS_TRANSDUC_2"/>
    <property type="match status" value="1"/>
</dbReference>
<dbReference type="PANTHER" id="PTHR43531:SF14">
    <property type="entry name" value="METHYL-ACCEPTING CHEMOTAXIS PROTEIN I-RELATED"/>
    <property type="match status" value="1"/>
</dbReference>
<dbReference type="Proteomes" id="UP000440498">
    <property type="component" value="Unassembled WGS sequence"/>
</dbReference>
<keyword evidence="11" id="KW-1185">Reference proteome</keyword>